<evidence type="ECO:0008006" key="3">
    <source>
        <dbReference type="Google" id="ProtNLM"/>
    </source>
</evidence>
<dbReference type="AlphaFoldDB" id="A0A4R6FWU7"/>
<name>A0A4R6FWU7_9SPHN</name>
<dbReference type="Proteomes" id="UP000295493">
    <property type="component" value="Unassembled WGS sequence"/>
</dbReference>
<reference evidence="1 2" key="1">
    <citation type="submission" date="2019-03" db="EMBL/GenBank/DDBJ databases">
        <title>Genomic Encyclopedia of Type Strains, Phase IV (KMG-IV): sequencing the most valuable type-strain genomes for metagenomic binning, comparative biology and taxonomic classification.</title>
        <authorList>
            <person name="Goeker M."/>
        </authorList>
    </citation>
    <scope>NUCLEOTIDE SEQUENCE [LARGE SCALE GENOMIC DNA]</scope>
    <source>
        <strain evidence="1 2">DSM 25059</strain>
    </source>
</reference>
<evidence type="ECO:0000313" key="2">
    <source>
        <dbReference type="Proteomes" id="UP000295493"/>
    </source>
</evidence>
<evidence type="ECO:0000313" key="1">
    <source>
        <dbReference type="EMBL" id="TDN86436.1"/>
    </source>
</evidence>
<comment type="caution">
    <text evidence="1">The sequence shown here is derived from an EMBL/GenBank/DDBJ whole genome shotgun (WGS) entry which is preliminary data.</text>
</comment>
<protein>
    <recommendedName>
        <fullName evidence="3">Metalloprotease</fullName>
    </recommendedName>
</protein>
<keyword evidence="2" id="KW-1185">Reference proteome</keyword>
<organism evidence="1 2">
    <name type="scientific">Stakelama pacifica</name>
    <dbReference type="NCBI Taxonomy" id="517720"/>
    <lineage>
        <taxon>Bacteria</taxon>
        <taxon>Pseudomonadati</taxon>
        <taxon>Pseudomonadota</taxon>
        <taxon>Alphaproteobacteria</taxon>
        <taxon>Sphingomonadales</taxon>
        <taxon>Sphingomonadaceae</taxon>
        <taxon>Stakelama</taxon>
    </lineage>
</organism>
<gene>
    <name evidence="1" type="ORF">EV664_1015</name>
</gene>
<sequence>MLTGGVTSRRSLFGIAGGVVACSLCGMGPVKAQTNQARSVSGGCWMAKEEAAPLLSAAQDVISYASGNEPIVLKSGNAVFDRSLAKSLARMTALFGVLPGFAYFDEPMGEGSNAYATSAVRLDRDDGTVLFGTRMLKGLLGRPTAPDAAVLAVCAHEYGHIVQYRRGLSARLNAGQSTVKRQELHADYLAGYFAAVRKIENANFSSVTFATTMYDLGDTAFHSRNHHGTHDERAAAVMAGFSARKERGLTVDQAIADGLNYVGA</sequence>
<dbReference type="EMBL" id="SNWD01000001">
    <property type="protein sequence ID" value="TDN86436.1"/>
    <property type="molecule type" value="Genomic_DNA"/>
</dbReference>
<accession>A0A4R6FWU7</accession>
<proteinExistence type="predicted"/>